<feature type="domain" description="GIY-YIG" evidence="1">
    <location>
        <begin position="1"/>
        <end position="52"/>
    </location>
</feature>
<feature type="non-terminal residue" evidence="2">
    <location>
        <position position="1"/>
    </location>
</feature>
<dbReference type="PROSITE" id="PS50164">
    <property type="entry name" value="GIY_YIG"/>
    <property type="match status" value="1"/>
</dbReference>
<dbReference type="Gene3D" id="3.40.1440.10">
    <property type="entry name" value="GIY-YIG endonuclease"/>
    <property type="match status" value="1"/>
</dbReference>
<comment type="caution">
    <text evidence="2">The sequence shown here is derived from an EMBL/GenBank/DDBJ whole genome shotgun (WGS) entry which is preliminary data.</text>
</comment>
<proteinExistence type="predicted"/>
<accession>X1NAN2</accession>
<gene>
    <name evidence="2" type="ORF">S06H3_37913</name>
</gene>
<reference evidence="2" key="1">
    <citation type="journal article" date="2014" name="Front. Microbiol.">
        <title>High frequency of phylogenetically diverse reductive dehalogenase-homologous genes in deep subseafloor sedimentary metagenomes.</title>
        <authorList>
            <person name="Kawai M."/>
            <person name="Futagami T."/>
            <person name="Toyoda A."/>
            <person name="Takaki Y."/>
            <person name="Nishi S."/>
            <person name="Hori S."/>
            <person name="Arai W."/>
            <person name="Tsubouchi T."/>
            <person name="Morono Y."/>
            <person name="Uchiyama I."/>
            <person name="Ito T."/>
            <person name="Fujiyama A."/>
            <person name="Inagaki F."/>
            <person name="Takami H."/>
        </authorList>
    </citation>
    <scope>NUCLEOTIDE SEQUENCE</scope>
    <source>
        <strain evidence="2">Expedition CK06-06</strain>
    </source>
</reference>
<dbReference type="SUPFAM" id="SSF82771">
    <property type="entry name" value="GIY-YIG endonuclease"/>
    <property type="match status" value="1"/>
</dbReference>
<evidence type="ECO:0000259" key="1">
    <source>
        <dbReference type="PROSITE" id="PS50164"/>
    </source>
</evidence>
<dbReference type="EMBL" id="BARV01023073">
    <property type="protein sequence ID" value="GAI27251.1"/>
    <property type="molecule type" value="Genomic_DNA"/>
</dbReference>
<dbReference type="InterPro" id="IPR000305">
    <property type="entry name" value="GIY-YIG_endonuc"/>
</dbReference>
<dbReference type="InterPro" id="IPR035901">
    <property type="entry name" value="GIY-YIG_endonuc_sf"/>
</dbReference>
<evidence type="ECO:0000313" key="2">
    <source>
        <dbReference type="EMBL" id="GAI27251.1"/>
    </source>
</evidence>
<name>X1NAN2_9ZZZZ</name>
<protein>
    <recommendedName>
        <fullName evidence="1">GIY-YIG domain-containing protein</fullName>
    </recommendedName>
</protein>
<dbReference type="AlphaFoldDB" id="X1NAN2"/>
<dbReference type="Pfam" id="PF01541">
    <property type="entry name" value="GIY-YIG"/>
    <property type="match status" value="1"/>
</dbReference>
<organism evidence="2">
    <name type="scientific">marine sediment metagenome</name>
    <dbReference type="NCBI Taxonomy" id="412755"/>
    <lineage>
        <taxon>unclassified sequences</taxon>
        <taxon>metagenomes</taxon>
        <taxon>ecological metagenomes</taxon>
    </lineage>
</organism>
<sequence length="58" mass="7292">KRRLKEHNSGKGRYTKSTRPFRKVYIEEFKTLKEARKREYNLKRMKSSKYIEWLIQKK</sequence>